<keyword evidence="1 2" id="KW-0238">DNA-binding</keyword>
<feature type="DNA-binding region" description="OmpR/PhoB-type" evidence="2">
    <location>
        <begin position="71"/>
        <end position="173"/>
    </location>
</feature>
<dbReference type="AlphaFoldDB" id="B9TBN5"/>
<keyword evidence="5" id="KW-1185">Reference proteome</keyword>
<dbReference type="InterPro" id="IPR016032">
    <property type="entry name" value="Sig_transdc_resp-reg_C-effctor"/>
</dbReference>
<evidence type="ECO:0000256" key="1">
    <source>
        <dbReference type="ARBA" id="ARBA00023125"/>
    </source>
</evidence>
<dbReference type="SMART" id="SM00862">
    <property type="entry name" value="Trans_reg_C"/>
    <property type="match status" value="1"/>
</dbReference>
<evidence type="ECO:0000313" key="5">
    <source>
        <dbReference type="Proteomes" id="UP000008311"/>
    </source>
</evidence>
<sequence>MPRVPDGRLWIRPAHDRAASAAACPCPTVPGVQVTNTVRKELVHHGEALSITLVTRALRGDAIMMHDIDTQPITLNGRWRLDELSNELVDPASGASVALSPIAVRLLTLLADAPNTIVGRRQLFDQGWRRYGIEVCENSLNQVICALRTAFARLGPEAPSIRTVPRIGYSLVAQVAGRADRAPAAQVVAPDREASCETGDPRLLDRQAFDAISGLEWRRRSAPVCRCHFSW</sequence>
<organism evidence="4 5">
    <name type="scientific">Ricinus communis</name>
    <name type="common">Castor bean</name>
    <dbReference type="NCBI Taxonomy" id="3988"/>
    <lineage>
        <taxon>Eukaryota</taxon>
        <taxon>Viridiplantae</taxon>
        <taxon>Streptophyta</taxon>
        <taxon>Embryophyta</taxon>
        <taxon>Tracheophyta</taxon>
        <taxon>Spermatophyta</taxon>
        <taxon>Magnoliopsida</taxon>
        <taxon>eudicotyledons</taxon>
        <taxon>Gunneridae</taxon>
        <taxon>Pentapetalae</taxon>
        <taxon>rosids</taxon>
        <taxon>fabids</taxon>
        <taxon>Malpighiales</taxon>
        <taxon>Euphorbiaceae</taxon>
        <taxon>Acalyphoideae</taxon>
        <taxon>Acalypheae</taxon>
        <taxon>Ricinus</taxon>
    </lineage>
</organism>
<gene>
    <name evidence="4" type="ORF">RCOM_0207150</name>
</gene>
<dbReference type="GO" id="GO:0006355">
    <property type="term" value="P:regulation of DNA-templated transcription"/>
    <property type="evidence" value="ECO:0007669"/>
    <property type="project" value="InterPro"/>
</dbReference>
<dbReference type="Pfam" id="PF00486">
    <property type="entry name" value="Trans_reg_C"/>
    <property type="match status" value="1"/>
</dbReference>
<dbReference type="InterPro" id="IPR001867">
    <property type="entry name" value="OmpR/PhoB-type_DNA-bd"/>
</dbReference>
<dbReference type="SUPFAM" id="SSF46894">
    <property type="entry name" value="C-terminal effector domain of the bipartite response regulators"/>
    <property type="match status" value="1"/>
</dbReference>
<evidence type="ECO:0000313" key="4">
    <source>
        <dbReference type="EMBL" id="EEF26727.1"/>
    </source>
</evidence>
<dbReference type="GO" id="GO:0003677">
    <property type="term" value="F:DNA binding"/>
    <property type="evidence" value="ECO:0007669"/>
    <property type="project" value="UniProtKB-UniRule"/>
</dbReference>
<dbReference type="Gene3D" id="1.10.10.10">
    <property type="entry name" value="Winged helix-like DNA-binding domain superfamily/Winged helix DNA-binding domain"/>
    <property type="match status" value="1"/>
</dbReference>
<dbReference type="CDD" id="cd00383">
    <property type="entry name" value="trans_reg_C"/>
    <property type="match status" value="1"/>
</dbReference>
<evidence type="ECO:0000259" key="3">
    <source>
        <dbReference type="PROSITE" id="PS51755"/>
    </source>
</evidence>
<dbReference type="GO" id="GO:0000160">
    <property type="term" value="P:phosphorelay signal transduction system"/>
    <property type="evidence" value="ECO:0007669"/>
    <property type="project" value="InterPro"/>
</dbReference>
<dbReference type="PROSITE" id="PS51755">
    <property type="entry name" value="OMPR_PHOB"/>
    <property type="match status" value="1"/>
</dbReference>
<dbReference type="EMBL" id="EQ976633">
    <property type="protein sequence ID" value="EEF26727.1"/>
    <property type="molecule type" value="Genomic_DNA"/>
</dbReference>
<feature type="domain" description="OmpR/PhoB-type" evidence="3">
    <location>
        <begin position="71"/>
        <end position="173"/>
    </location>
</feature>
<dbReference type="InParanoid" id="B9TBN5"/>
<dbReference type="Proteomes" id="UP000008311">
    <property type="component" value="Unassembled WGS sequence"/>
</dbReference>
<name>B9TBN5_RICCO</name>
<reference evidence="5" key="1">
    <citation type="journal article" date="2010" name="Nat. Biotechnol.">
        <title>Draft genome sequence of the oilseed species Ricinus communis.</title>
        <authorList>
            <person name="Chan A.P."/>
            <person name="Crabtree J."/>
            <person name="Zhao Q."/>
            <person name="Lorenzi H."/>
            <person name="Orvis J."/>
            <person name="Puiu D."/>
            <person name="Melake-Berhan A."/>
            <person name="Jones K.M."/>
            <person name="Redman J."/>
            <person name="Chen G."/>
            <person name="Cahoon E.B."/>
            <person name="Gedil M."/>
            <person name="Stanke M."/>
            <person name="Haas B.J."/>
            <person name="Wortman J.R."/>
            <person name="Fraser-Liggett C.M."/>
            <person name="Ravel J."/>
            <person name="Rabinowicz P.D."/>
        </authorList>
    </citation>
    <scope>NUCLEOTIDE SEQUENCE [LARGE SCALE GENOMIC DNA]</scope>
    <source>
        <strain evidence="5">cv. Hale</strain>
    </source>
</reference>
<evidence type="ECO:0000256" key="2">
    <source>
        <dbReference type="PROSITE-ProRule" id="PRU01091"/>
    </source>
</evidence>
<dbReference type="InterPro" id="IPR036388">
    <property type="entry name" value="WH-like_DNA-bd_sf"/>
</dbReference>
<protein>
    <recommendedName>
        <fullName evidence="3">OmpR/PhoB-type domain-containing protein</fullName>
    </recommendedName>
</protein>
<accession>B9TBN5</accession>
<proteinExistence type="predicted"/>